<keyword evidence="7 11" id="KW-0472">Membrane</keyword>
<feature type="transmembrane region" description="Helical" evidence="11">
    <location>
        <begin position="334"/>
        <end position="358"/>
    </location>
</feature>
<dbReference type="PRINTS" id="PR00249">
    <property type="entry name" value="GPCRSECRETIN"/>
</dbReference>
<keyword evidence="6" id="KW-0297">G-protein coupled receptor</keyword>
<dbReference type="PROSITE" id="PS50261">
    <property type="entry name" value="G_PROTEIN_RECEP_F2_4"/>
    <property type="match status" value="1"/>
</dbReference>
<evidence type="ECO:0000256" key="2">
    <source>
        <dbReference type="ARBA" id="ARBA00005314"/>
    </source>
</evidence>
<dbReference type="EMBL" id="AMQN01004707">
    <property type="status" value="NOT_ANNOTATED_CDS"/>
    <property type="molecule type" value="Genomic_DNA"/>
</dbReference>
<reference evidence="16" key="1">
    <citation type="submission" date="2012-12" db="EMBL/GenBank/DDBJ databases">
        <authorList>
            <person name="Hellsten U."/>
            <person name="Grimwood J."/>
            <person name="Chapman J.A."/>
            <person name="Shapiro H."/>
            <person name="Aerts A."/>
            <person name="Otillar R.P."/>
            <person name="Terry A.Y."/>
            <person name="Boore J.L."/>
            <person name="Simakov O."/>
            <person name="Marletaz F."/>
            <person name="Cho S.-J."/>
            <person name="Edsinger-Gonzales E."/>
            <person name="Havlak P."/>
            <person name="Kuo D.-H."/>
            <person name="Larsson T."/>
            <person name="Lv J."/>
            <person name="Arendt D."/>
            <person name="Savage R."/>
            <person name="Osoegawa K."/>
            <person name="de Jong P."/>
            <person name="Lindberg D.R."/>
            <person name="Seaver E.C."/>
            <person name="Weisblat D.A."/>
            <person name="Putnam N.H."/>
            <person name="Grigoriev I.V."/>
            <person name="Rokhsar D.S."/>
        </authorList>
    </citation>
    <scope>NUCLEOTIDE SEQUENCE</scope>
    <source>
        <strain evidence="16">I ESC-2004</strain>
    </source>
</reference>
<dbReference type="InterPro" id="IPR017981">
    <property type="entry name" value="GPCR_2-like_7TM"/>
</dbReference>
<dbReference type="STRING" id="283909.R7V8G0"/>
<dbReference type="OMA" id="ATWDGWQ"/>
<protein>
    <recommendedName>
        <fullName evidence="17">G-protein coupled receptors family 2 profile 2 domain-containing protein</fullName>
    </recommendedName>
</protein>
<evidence type="ECO:0000256" key="6">
    <source>
        <dbReference type="ARBA" id="ARBA00023040"/>
    </source>
</evidence>
<comment type="subcellular location">
    <subcellularLocation>
        <location evidence="1">Cell membrane</location>
        <topology evidence="1">Multi-pass membrane protein</topology>
    </subcellularLocation>
</comment>
<dbReference type="Proteomes" id="UP000014760">
    <property type="component" value="Unassembled WGS sequence"/>
</dbReference>
<dbReference type="CDD" id="cd15041">
    <property type="entry name" value="7tmB1_hormone_R"/>
    <property type="match status" value="1"/>
</dbReference>
<dbReference type="HOGENOM" id="CLU_002753_4_2_1"/>
<dbReference type="Pfam" id="PF02793">
    <property type="entry name" value="HRM"/>
    <property type="match status" value="1"/>
</dbReference>
<dbReference type="GO" id="GO:0007188">
    <property type="term" value="P:adenylate cyclase-modulating G protein-coupled receptor signaling pathway"/>
    <property type="evidence" value="ECO:0007669"/>
    <property type="project" value="TreeGrafter"/>
</dbReference>
<dbReference type="AlphaFoldDB" id="R7V8G0"/>
<reference evidence="15" key="3">
    <citation type="submission" date="2015-06" db="UniProtKB">
        <authorList>
            <consortium name="EnsemblMetazoa"/>
        </authorList>
    </citation>
    <scope>IDENTIFICATION</scope>
</reference>
<gene>
    <name evidence="14" type="ORF">CAPTEDRAFT_128185</name>
</gene>
<dbReference type="InterPro" id="IPR050332">
    <property type="entry name" value="GPCR_2"/>
</dbReference>
<dbReference type="OrthoDB" id="6160250at2759"/>
<evidence type="ECO:0000313" key="15">
    <source>
        <dbReference type="EnsemblMetazoa" id="CapteP128185"/>
    </source>
</evidence>
<dbReference type="InterPro" id="IPR000832">
    <property type="entry name" value="GPCR_2_secretin-like"/>
</dbReference>
<evidence type="ECO:0008006" key="17">
    <source>
        <dbReference type="Google" id="ProtNLM"/>
    </source>
</evidence>
<evidence type="ECO:0000313" key="14">
    <source>
        <dbReference type="EMBL" id="ELU14839.1"/>
    </source>
</evidence>
<evidence type="ECO:0000256" key="3">
    <source>
        <dbReference type="ARBA" id="ARBA00022475"/>
    </source>
</evidence>
<dbReference type="PROSITE" id="PS00649">
    <property type="entry name" value="G_PROTEIN_RECEP_F2_1"/>
    <property type="match status" value="1"/>
</dbReference>
<evidence type="ECO:0000256" key="4">
    <source>
        <dbReference type="ARBA" id="ARBA00022692"/>
    </source>
</evidence>
<dbReference type="EnsemblMetazoa" id="CapteT128185">
    <property type="protein sequence ID" value="CapteP128185"/>
    <property type="gene ID" value="CapteG128185"/>
</dbReference>
<keyword evidence="10" id="KW-0807">Transducer</keyword>
<evidence type="ECO:0000259" key="13">
    <source>
        <dbReference type="PROSITE" id="PS50261"/>
    </source>
</evidence>
<comment type="similarity">
    <text evidence="2">Belongs to the G-protein coupled receptor 2 family.</text>
</comment>
<dbReference type="PROSITE" id="PS50227">
    <property type="entry name" value="G_PROTEIN_RECEP_F2_3"/>
    <property type="match status" value="1"/>
</dbReference>
<dbReference type="PANTHER" id="PTHR45620:SF42">
    <property type="entry name" value="G-PROTEIN COUPLED RECEPTOR SEB-2"/>
    <property type="match status" value="1"/>
</dbReference>
<keyword evidence="9" id="KW-0325">Glycoprotein</keyword>
<keyword evidence="5 11" id="KW-1133">Transmembrane helix</keyword>
<proteinExistence type="inferred from homology"/>
<evidence type="ECO:0000256" key="9">
    <source>
        <dbReference type="ARBA" id="ARBA00023180"/>
    </source>
</evidence>
<feature type="transmembrane region" description="Helical" evidence="11">
    <location>
        <begin position="408"/>
        <end position="428"/>
    </location>
</feature>
<dbReference type="SUPFAM" id="SSF111418">
    <property type="entry name" value="Hormone receptor domain"/>
    <property type="match status" value="1"/>
</dbReference>
<evidence type="ECO:0000256" key="5">
    <source>
        <dbReference type="ARBA" id="ARBA00022989"/>
    </source>
</evidence>
<organism evidence="14">
    <name type="scientific">Capitella teleta</name>
    <name type="common">Polychaete worm</name>
    <dbReference type="NCBI Taxonomy" id="283909"/>
    <lineage>
        <taxon>Eukaryota</taxon>
        <taxon>Metazoa</taxon>
        <taxon>Spiralia</taxon>
        <taxon>Lophotrochozoa</taxon>
        <taxon>Annelida</taxon>
        <taxon>Polychaeta</taxon>
        <taxon>Sedentaria</taxon>
        <taxon>Scolecida</taxon>
        <taxon>Capitellidae</taxon>
        <taxon>Capitella</taxon>
    </lineage>
</organism>
<dbReference type="SMART" id="SM00008">
    <property type="entry name" value="HormR"/>
    <property type="match status" value="1"/>
</dbReference>
<dbReference type="EMBL" id="AMQN01004706">
    <property type="status" value="NOT_ANNOTATED_CDS"/>
    <property type="molecule type" value="Genomic_DNA"/>
</dbReference>
<reference evidence="14 16" key="2">
    <citation type="journal article" date="2013" name="Nature">
        <title>Insights into bilaterian evolution from three spiralian genomes.</title>
        <authorList>
            <person name="Simakov O."/>
            <person name="Marletaz F."/>
            <person name="Cho S.J."/>
            <person name="Edsinger-Gonzales E."/>
            <person name="Havlak P."/>
            <person name="Hellsten U."/>
            <person name="Kuo D.H."/>
            <person name="Larsson T."/>
            <person name="Lv J."/>
            <person name="Arendt D."/>
            <person name="Savage R."/>
            <person name="Osoegawa K."/>
            <person name="de Jong P."/>
            <person name="Grimwood J."/>
            <person name="Chapman J.A."/>
            <person name="Shapiro H."/>
            <person name="Aerts A."/>
            <person name="Otillar R.P."/>
            <person name="Terry A.Y."/>
            <person name="Boore J.L."/>
            <person name="Grigoriev I.V."/>
            <person name="Lindberg D.R."/>
            <person name="Seaver E.C."/>
            <person name="Weisblat D.A."/>
            <person name="Putnam N.H."/>
            <person name="Rokhsar D.S."/>
        </authorList>
    </citation>
    <scope>NUCLEOTIDE SEQUENCE</scope>
    <source>
        <strain evidence="14 16">I ESC-2004</strain>
    </source>
</reference>
<dbReference type="InterPro" id="IPR001879">
    <property type="entry name" value="GPCR_2_extracellular_dom"/>
</dbReference>
<dbReference type="PROSITE" id="PS00650">
    <property type="entry name" value="G_PROTEIN_RECEP_F2_2"/>
    <property type="match status" value="1"/>
</dbReference>
<keyword evidence="8" id="KW-0675">Receptor</keyword>
<evidence type="ECO:0000256" key="11">
    <source>
        <dbReference type="SAM" id="Phobius"/>
    </source>
</evidence>
<dbReference type="EMBL" id="AMQN01004705">
    <property type="status" value="NOT_ANNOTATED_CDS"/>
    <property type="molecule type" value="Genomic_DNA"/>
</dbReference>
<dbReference type="GO" id="GO:0005886">
    <property type="term" value="C:plasma membrane"/>
    <property type="evidence" value="ECO:0007669"/>
    <property type="project" value="UniProtKB-SubCell"/>
</dbReference>
<evidence type="ECO:0000313" key="16">
    <source>
        <dbReference type="Proteomes" id="UP000014760"/>
    </source>
</evidence>
<feature type="transmembrane region" description="Helical" evidence="11">
    <location>
        <begin position="294"/>
        <end position="314"/>
    </location>
</feature>
<feature type="transmembrane region" description="Helical" evidence="11">
    <location>
        <begin position="185"/>
        <end position="203"/>
    </location>
</feature>
<feature type="domain" description="G-protein coupled receptors family 2 profile 2" evidence="13">
    <location>
        <begin position="175"/>
        <end position="429"/>
    </location>
</feature>
<feature type="transmembrane region" description="Helical" evidence="11">
    <location>
        <begin position="379"/>
        <end position="396"/>
    </location>
</feature>
<feature type="domain" description="G-protein coupled receptors family 2 profile 1" evidence="12">
    <location>
        <begin position="88"/>
        <end position="170"/>
    </location>
</feature>
<evidence type="ECO:0000259" key="12">
    <source>
        <dbReference type="PROSITE" id="PS50227"/>
    </source>
</evidence>
<evidence type="ECO:0000256" key="8">
    <source>
        <dbReference type="ARBA" id="ARBA00023170"/>
    </source>
</evidence>
<dbReference type="GO" id="GO:0008528">
    <property type="term" value="F:G protein-coupled peptide receptor activity"/>
    <property type="evidence" value="ECO:0007669"/>
    <property type="project" value="TreeGrafter"/>
</dbReference>
<dbReference type="PANTHER" id="PTHR45620">
    <property type="entry name" value="PDF RECEPTOR-LIKE PROTEIN-RELATED"/>
    <property type="match status" value="1"/>
</dbReference>
<accession>R7V8G0</accession>
<evidence type="ECO:0000256" key="10">
    <source>
        <dbReference type="ARBA" id="ARBA00023224"/>
    </source>
</evidence>
<feature type="transmembrane region" description="Helical" evidence="11">
    <location>
        <begin position="215"/>
        <end position="234"/>
    </location>
</feature>
<keyword evidence="3" id="KW-1003">Cell membrane</keyword>
<dbReference type="InterPro" id="IPR036445">
    <property type="entry name" value="GPCR_2_extracell_dom_sf"/>
</dbReference>
<dbReference type="EMBL" id="KB294243">
    <property type="protein sequence ID" value="ELU14839.1"/>
    <property type="molecule type" value="Genomic_DNA"/>
</dbReference>
<sequence length="443" mass="50341">MEDPGCRSRDGVFTAQVFAYHACAACYGYLFHSKADWYPHKSELLNRLNGESRVADIHNVTIRQSVCSDLHRDQCLQWGACCVAAEVCCQEQLLTNSTDGGTSCPATWDGYACWPATPQGLTASQSCPTYIRHGLPSVSAYKYCTPNGTWYEDPHTAKEWTNYTTCLNLMDFKLSTDISMACNSASLLALIPAISIFLYFGGLRKQARIQLHVQLFLSFVLYALVNLLWDVLVVRDRMTRPATQTVMHKNGASCKLLYVLTRYTRSCNFSWMFCEAFYLHRLIVHAFQPPSSKLLLFVLGWGFPWLPVIAYSGIRYFFADDNCWVATYGSWDWLIYVPNLLSLAANLFFIVDILRILLTQLHSHPNEPSSYRRGLKATFLLVPLFGLQLLMVIYRPPYHARGSRLYEILAAFIINSQGFFVALIFCFLNGEVRYSEYVISTNG</sequence>
<keyword evidence="16" id="KW-1185">Reference proteome</keyword>
<dbReference type="GO" id="GO:0007166">
    <property type="term" value="P:cell surface receptor signaling pathway"/>
    <property type="evidence" value="ECO:0007669"/>
    <property type="project" value="InterPro"/>
</dbReference>
<dbReference type="InterPro" id="IPR017983">
    <property type="entry name" value="GPCR_2_secretin-like_CS"/>
</dbReference>
<dbReference type="Gene3D" id="1.20.1070.10">
    <property type="entry name" value="Rhodopsin 7-helix transmembrane proteins"/>
    <property type="match status" value="1"/>
</dbReference>
<evidence type="ECO:0000256" key="1">
    <source>
        <dbReference type="ARBA" id="ARBA00004651"/>
    </source>
</evidence>
<name>R7V8G0_CAPTE</name>
<dbReference type="Pfam" id="PF00002">
    <property type="entry name" value="7tm_2"/>
    <property type="match status" value="1"/>
</dbReference>
<keyword evidence="4 11" id="KW-0812">Transmembrane</keyword>
<dbReference type="Gene3D" id="4.10.1240.10">
    <property type="entry name" value="GPCR, family 2, extracellular hormone receptor domain"/>
    <property type="match status" value="1"/>
</dbReference>
<evidence type="ECO:0000256" key="7">
    <source>
        <dbReference type="ARBA" id="ARBA00023136"/>
    </source>
</evidence>